<evidence type="ECO:0000256" key="3">
    <source>
        <dbReference type="ARBA" id="ARBA00023004"/>
    </source>
</evidence>
<dbReference type="InterPro" id="IPR013785">
    <property type="entry name" value="Aldolase_TIM"/>
</dbReference>
<dbReference type="SUPFAM" id="SSF102114">
    <property type="entry name" value="Radical SAM enzymes"/>
    <property type="match status" value="1"/>
</dbReference>
<dbReference type="GO" id="GO:0051536">
    <property type="term" value="F:iron-sulfur cluster binding"/>
    <property type="evidence" value="ECO:0007669"/>
    <property type="project" value="UniProtKB-KW"/>
</dbReference>
<feature type="non-terminal residue" evidence="5">
    <location>
        <position position="303"/>
    </location>
</feature>
<accession>X1RR61</accession>
<keyword evidence="3" id="KW-0408">Iron</keyword>
<dbReference type="AlphaFoldDB" id="X1RR61"/>
<proteinExistence type="predicted"/>
<keyword evidence="4" id="KW-0411">Iron-sulfur</keyword>
<comment type="caution">
    <text evidence="5">The sequence shown here is derived from an EMBL/GenBank/DDBJ whole genome shotgun (WGS) entry which is preliminary data.</text>
</comment>
<protein>
    <recommendedName>
        <fullName evidence="6">Radical SAM core domain-containing protein</fullName>
    </recommendedName>
</protein>
<dbReference type="PANTHER" id="PTHR11228:SF7">
    <property type="entry name" value="PQQA PEPTIDE CYCLASE"/>
    <property type="match status" value="1"/>
</dbReference>
<dbReference type="InterPro" id="IPR050377">
    <property type="entry name" value="Radical_SAM_PqqE_MftC-like"/>
</dbReference>
<organism evidence="5">
    <name type="scientific">marine sediment metagenome</name>
    <dbReference type="NCBI Taxonomy" id="412755"/>
    <lineage>
        <taxon>unclassified sequences</taxon>
        <taxon>metagenomes</taxon>
        <taxon>ecological metagenomes</taxon>
    </lineage>
</organism>
<sequence length="303" mass="33323">CHVMTKTKTMYLSIEASGCLTTCEHCWAQGGRQYSMPLADIVSVLEQGRAFCDEEGITFAPCPMHDVLTHPDAAQVLERVGQVSDDDNAGMEPIPNTGAALATRDDWQDVLAAAKAVGTRTLWFSFHGVGEVHDRAVGRKGAFREACLAGQRAQSMGFRCGCNVFLTKRNLRQFEELVATLAGVGIEETFYAVAGYCPTERGRQYETVRPELVDLLPLRARIQELSPPFRRKMWAHIEACTEASHFEKASNGNGEAEAEFRPTPPPDNISLVCRTNFDLHSGSANTYGPLHGNLKRGSARDIF</sequence>
<dbReference type="InterPro" id="IPR058240">
    <property type="entry name" value="rSAM_sf"/>
</dbReference>
<dbReference type="GO" id="GO:0003824">
    <property type="term" value="F:catalytic activity"/>
    <property type="evidence" value="ECO:0007669"/>
    <property type="project" value="InterPro"/>
</dbReference>
<gene>
    <name evidence="5" type="ORF">S12H4_19333</name>
</gene>
<keyword evidence="2" id="KW-0479">Metal-binding</keyword>
<name>X1RR61_9ZZZZ</name>
<dbReference type="GO" id="GO:0046872">
    <property type="term" value="F:metal ion binding"/>
    <property type="evidence" value="ECO:0007669"/>
    <property type="project" value="UniProtKB-KW"/>
</dbReference>
<reference evidence="5" key="1">
    <citation type="journal article" date="2014" name="Front. Microbiol.">
        <title>High frequency of phylogenetically diverse reductive dehalogenase-homologous genes in deep subseafloor sedimentary metagenomes.</title>
        <authorList>
            <person name="Kawai M."/>
            <person name="Futagami T."/>
            <person name="Toyoda A."/>
            <person name="Takaki Y."/>
            <person name="Nishi S."/>
            <person name="Hori S."/>
            <person name="Arai W."/>
            <person name="Tsubouchi T."/>
            <person name="Morono Y."/>
            <person name="Uchiyama I."/>
            <person name="Ito T."/>
            <person name="Fujiyama A."/>
            <person name="Inagaki F."/>
            <person name="Takami H."/>
        </authorList>
    </citation>
    <scope>NUCLEOTIDE SEQUENCE</scope>
    <source>
        <strain evidence="5">Expedition CK06-06</strain>
    </source>
</reference>
<evidence type="ECO:0000256" key="1">
    <source>
        <dbReference type="ARBA" id="ARBA00022691"/>
    </source>
</evidence>
<evidence type="ECO:0000256" key="2">
    <source>
        <dbReference type="ARBA" id="ARBA00022723"/>
    </source>
</evidence>
<dbReference type="Gene3D" id="3.20.20.70">
    <property type="entry name" value="Aldolase class I"/>
    <property type="match status" value="1"/>
</dbReference>
<evidence type="ECO:0008006" key="6">
    <source>
        <dbReference type="Google" id="ProtNLM"/>
    </source>
</evidence>
<evidence type="ECO:0000313" key="5">
    <source>
        <dbReference type="EMBL" id="GAI83148.1"/>
    </source>
</evidence>
<evidence type="ECO:0000256" key="4">
    <source>
        <dbReference type="ARBA" id="ARBA00023014"/>
    </source>
</evidence>
<dbReference type="PANTHER" id="PTHR11228">
    <property type="entry name" value="RADICAL SAM DOMAIN PROTEIN"/>
    <property type="match status" value="1"/>
</dbReference>
<keyword evidence="1" id="KW-0949">S-adenosyl-L-methionine</keyword>
<feature type="non-terminal residue" evidence="5">
    <location>
        <position position="1"/>
    </location>
</feature>
<dbReference type="EMBL" id="BARW01009658">
    <property type="protein sequence ID" value="GAI83148.1"/>
    <property type="molecule type" value="Genomic_DNA"/>
</dbReference>
<dbReference type="InterPro" id="IPR007197">
    <property type="entry name" value="rSAM"/>
</dbReference>
<dbReference type="SFLD" id="SFLDS00029">
    <property type="entry name" value="Radical_SAM"/>
    <property type="match status" value="1"/>
</dbReference>